<dbReference type="Proteomes" id="UP000759256">
    <property type="component" value="Unassembled WGS sequence"/>
</dbReference>
<evidence type="ECO:0000313" key="28">
    <source>
        <dbReference type="Proteomes" id="UP000470980"/>
    </source>
</evidence>
<dbReference type="Proteomes" id="UP000094723">
    <property type="component" value="Chromosome"/>
</dbReference>
<evidence type="ECO:0000313" key="13">
    <source>
        <dbReference type="EMBL" id="MYY65296.1"/>
    </source>
</evidence>
<evidence type="ECO:0000256" key="5">
    <source>
        <dbReference type="ARBA" id="ARBA00023136"/>
    </source>
</evidence>
<name>A0A089QG41_9LACO</name>
<dbReference type="EMBL" id="LXZO01000090">
    <property type="protein sequence ID" value="PAY46391.1"/>
    <property type="molecule type" value="Genomic_DNA"/>
</dbReference>
<dbReference type="PANTHER" id="PTHR33885:SF3">
    <property type="entry name" value="PHAGE SHOCK PROTEIN C"/>
    <property type="match status" value="1"/>
</dbReference>
<evidence type="ECO:0000313" key="18">
    <source>
        <dbReference type="EMBL" id="PAY46391.1"/>
    </source>
</evidence>
<reference evidence="20" key="11">
    <citation type="submission" date="2023-04" db="EMBL/GenBank/DDBJ databases">
        <title>Four porcine-derived lactic acid bacteria strains analyses and their evaluation as potential probiotics based on genomics.</title>
        <authorList>
            <person name="Niu D."/>
        </authorList>
    </citation>
    <scope>NUCLEOTIDE SEQUENCE</scope>
    <source>
        <strain evidence="20">ZSA5</strain>
    </source>
</reference>
<evidence type="ECO:0000313" key="24">
    <source>
        <dbReference type="Proteomes" id="UP000192575"/>
    </source>
</evidence>
<keyword evidence="4 6" id="KW-1133">Transmembrane helix</keyword>
<dbReference type="EMBL" id="QFAS01000001">
    <property type="protein sequence ID" value="PWG54961.1"/>
    <property type="molecule type" value="Genomic_DNA"/>
</dbReference>
<evidence type="ECO:0000313" key="11">
    <source>
        <dbReference type="EMBL" id="HJG15374.1"/>
    </source>
</evidence>
<dbReference type="EMBL" id="NBEF01000005">
    <property type="protein sequence ID" value="OQQ92408.1"/>
    <property type="molecule type" value="Genomic_DNA"/>
</dbReference>
<evidence type="ECO:0000256" key="3">
    <source>
        <dbReference type="ARBA" id="ARBA00022692"/>
    </source>
</evidence>
<dbReference type="EMBL" id="DYVK01000046">
    <property type="protein sequence ID" value="HJG15374.1"/>
    <property type="molecule type" value="Genomic_DNA"/>
</dbReference>
<evidence type="ECO:0000313" key="12">
    <source>
        <dbReference type="EMBL" id="MDF4186769.1"/>
    </source>
</evidence>
<dbReference type="RefSeq" id="WP_003704561.1">
    <property type="nucleotide sequence ID" value="NZ_CABMGV010000001.1"/>
</dbReference>
<reference evidence="28 29" key="7">
    <citation type="journal article" date="2020" name="Food Funct.">
        <title>Screening of Lactobacillus salivarius strains from the feces of Chinese populations and the evaluation of their effects against intestinal inflammation in mice.</title>
        <authorList>
            <person name="Zhai Q."/>
            <person name="Shen X."/>
            <person name="Cen S."/>
            <person name="Zhang C."/>
            <person name="Tian F."/>
            <person name="Zhao J."/>
            <person name="Zhang H."/>
            <person name="Xue Y."/>
            <person name="Chen W."/>
        </authorList>
    </citation>
    <scope>NUCLEOTIDE SEQUENCE [LARGE SCALE GENOMIC DNA]</scope>
    <source>
        <strain evidence="13 30">FYNDL5_1.scaf</strain>
        <strain evidence="15 29">FZJTZ28M4.scaf</strain>
        <strain evidence="14 28">FZJTZ9M6.scaf</strain>
    </source>
</reference>
<reference evidence="10 25" key="5">
    <citation type="submission" date="2017-04" db="EMBL/GenBank/DDBJ databases">
        <title>Complete genome sequence of Lactobacillus salivarius ZLS006, a probiotic strain isolated from healthy piglet.</title>
        <authorList>
            <person name="Zhang D."/>
        </authorList>
    </citation>
    <scope>NUCLEOTIDE SEQUENCE [LARGE SCALE GENOMIC DNA]</scope>
    <source>
        <strain evidence="10 25">ZLS006</strain>
    </source>
</reference>
<reference evidence="18 26" key="2">
    <citation type="submission" date="2016-05" db="EMBL/GenBank/DDBJ databases">
        <authorList>
            <person name="Lee J.-Y."/>
            <person name="Kim E.B."/>
            <person name="Choi Y.-J."/>
        </authorList>
    </citation>
    <scope>NUCLEOTIDE SEQUENCE [LARGE SCALE GENOMIC DNA]</scope>
    <source>
        <strain evidence="18 26">KLA006</strain>
    </source>
</reference>
<dbReference type="Proteomes" id="UP001213566">
    <property type="component" value="Unassembled WGS sequence"/>
</dbReference>
<dbReference type="InterPro" id="IPR052027">
    <property type="entry name" value="PspC"/>
</dbReference>
<dbReference type="EMBL" id="JARKHV010000007">
    <property type="protein sequence ID" value="MDF4186769.1"/>
    <property type="molecule type" value="Genomic_DNA"/>
</dbReference>
<evidence type="ECO:0000313" key="25">
    <source>
        <dbReference type="Proteomes" id="UP000195378"/>
    </source>
</evidence>
<evidence type="ECO:0000313" key="20">
    <source>
        <dbReference type="EMBL" id="WII28695.1"/>
    </source>
</evidence>
<accession>A0A089QG41</accession>
<comment type="subcellular location">
    <subcellularLocation>
        <location evidence="1">Cell membrane</location>
        <topology evidence="1">Single-pass membrane protein</topology>
    </subcellularLocation>
</comment>
<feature type="transmembrane region" description="Helical" evidence="6">
    <location>
        <begin position="32"/>
        <end position="57"/>
    </location>
</feature>
<evidence type="ECO:0000313" key="21">
    <source>
        <dbReference type="Proteomes" id="UP000029488"/>
    </source>
</evidence>
<reference evidence="19 27" key="6">
    <citation type="submission" date="2018-05" db="EMBL/GenBank/DDBJ databases">
        <title>Lactobacillus salivarius genome sequencing and assembly.</title>
        <authorList>
            <person name="Audisio C."/>
            <person name="Albarracin L."/>
            <person name="Torres M.J."/>
            <person name="Hebert E.M."/>
            <person name="Saavedra L."/>
        </authorList>
    </citation>
    <scope>NUCLEOTIDE SEQUENCE [LARGE SCALE GENOMIC DNA]</scope>
    <source>
        <strain evidence="19 27">A3iob</strain>
    </source>
</reference>
<evidence type="ECO:0000313" key="15">
    <source>
        <dbReference type="EMBL" id="MYZ67198.1"/>
    </source>
</evidence>
<dbReference type="GeneID" id="89464845"/>
<feature type="domain" description="Phage shock protein PspC N-terminal" evidence="7">
    <location>
        <begin position="2"/>
        <end position="60"/>
    </location>
</feature>
<evidence type="ECO:0000259" key="7">
    <source>
        <dbReference type="Pfam" id="PF04024"/>
    </source>
</evidence>
<sequence length="76" mass="8327">MKKLTKSNDKVLTGVLGGFAEYFGADKALVRIIGAALMMVTGFFPGVFLYIIAAVIMPEKTDKDNDDVIEGEFHEK</sequence>
<evidence type="ECO:0000313" key="26">
    <source>
        <dbReference type="Proteomes" id="UP000218139"/>
    </source>
</evidence>
<proteinExistence type="predicted"/>
<evidence type="ECO:0000256" key="4">
    <source>
        <dbReference type="ARBA" id="ARBA00022989"/>
    </source>
</evidence>
<dbReference type="PANTHER" id="PTHR33885">
    <property type="entry name" value="PHAGE SHOCK PROTEIN C"/>
    <property type="match status" value="1"/>
</dbReference>
<reference evidence="9 22" key="3">
    <citation type="submission" date="2016-09" db="EMBL/GenBank/DDBJ databases">
        <title>Complete Genome Sequence of Lactobacillus salivarius Jin.</title>
        <authorList>
            <person name="Jin N."/>
            <person name="Li C."/>
            <person name="Wang M."/>
            <person name="Ren D."/>
            <person name="Di Y."/>
            <person name="Pan R."/>
            <person name="Du S."/>
            <person name="Lu H."/>
            <person name="Li X."/>
            <person name="Tian M."/>
        </authorList>
    </citation>
    <scope>NUCLEOTIDE SEQUENCE [LARGE SCALE GENOMIC DNA]</scope>
    <source>
        <strain evidence="9 22">CICC 23174</strain>
    </source>
</reference>
<dbReference type="AlphaFoldDB" id="A0A089QG41"/>
<keyword evidence="5 6" id="KW-0472">Membrane</keyword>
<dbReference type="EMBL" id="NBEY01000008">
    <property type="protein sequence ID" value="OQR26186.1"/>
    <property type="molecule type" value="Genomic_DNA"/>
</dbReference>
<evidence type="ECO:0000256" key="1">
    <source>
        <dbReference type="ARBA" id="ARBA00004162"/>
    </source>
</evidence>
<organism evidence="8 21">
    <name type="scientific">Ligilactobacillus salivarius</name>
    <dbReference type="NCBI Taxonomy" id="1624"/>
    <lineage>
        <taxon>Bacteria</taxon>
        <taxon>Bacillati</taxon>
        <taxon>Bacillota</taxon>
        <taxon>Bacilli</taxon>
        <taxon>Lactobacillales</taxon>
        <taxon>Lactobacillaceae</taxon>
        <taxon>Ligilactobacillus</taxon>
    </lineage>
</organism>
<reference evidence="11" key="8">
    <citation type="journal article" date="2021" name="PeerJ">
        <title>Extensive microbial diversity within the chicken gut microbiome revealed by metagenomics and culture.</title>
        <authorList>
            <person name="Gilroy R."/>
            <person name="Ravi A."/>
            <person name="Getino M."/>
            <person name="Pursley I."/>
            <person name="Horton D.L."/>
            <person name="Alikhan N.F."/>
            <person name="Baker D."/>
            <person name="Gharbi K."/>
            <person name="Hall N."/>
            <person name="Watson M."/>
            <person name="Adriaenssens E.M."/>
            <person name="Foster-Nyarko E."/>
            <person name="Jarju S."/>
            <person name="Secka A."/>
            <person name="Antonio M."/>
            <person name="Oren A."/>
            <person name="Chaudhuri R.R."/>
            <person name="La Ragione R."/>
            <person name="Hildebrand F."/>
            <person name="Pallen M.J."/>
        </authorList>
    </citation>
    <scope>NUCLEOTIDE SEQUENCE</scope>
    <source>
        <strain evidence="11">CHK189-29639</strain>
    </source>
</reference>
<evidence type="ECO:0000313" key="8">
    <source>
        <dbReference type="EMBL" id="AIR09901.1"/>
    </source>
</evidence>
<dbReference type="Proteomes" id="UP000471678">
    <property type="component" value="Unassembled WGS sequence"/>
</dbReference>
<evidence type="ECO:0000313" key="30">
    <source>
        <dbReference type="Proteomes" id="UP000471678"/>
    </source>
</evidence>
<gene>
    <name evidence="18" type="ORF">A8C52_00870</name>
    <name evidence="17" type="ORF">B6U37_00620</name>
    <name evidence="16" type="ORF">B6U56_00655</name>
    <name evidence="10" type="ORF">B7R82_08715</name>
    <name evidence="9" type="ORF">BHF65_01875</name>
    <name evidence="19" type="ORF">DB362_00410</name>
    <name evidence="15" type="ORF">FYL06_09680</name>
    <name evidence="14" type="ORF">FYL10_03785</name>
    <name evidence="13" type="ORF">FYL25_07795</name>
    <name evidence="11" type="ORF">K8V06_04440</name>
    <name evidence="8" type="ORF">LSJ_0137</name>
    <name evidence="12" type="ORF">PV940_06955</name>
    <name evidence="20" type="ORF">QFE45_00665</name>
</gene>
<keyword evidence="3 6" id="KW-0812">Transmembrane</keyword>
<evidence type="ECO:0000313" key="9">
    <source>
        <dbReference type="EMBL" id="AOO73050.1"/>
    </source>
</evidence>
<dbReference type="EMBL" id="VSTU01000030">
    <property type="protein sequence ID" value="MYZ67198.1"/>
    <property type="molecule type" value="Genomic_DNA"/>
</dbReference>
<evidence type="ECO:0000256" key="6">
    <source>
        <dbReference type="SAM" id="Phobius"/>
    </source>
</evidence>
<dbReference type="Proteomes" id="UP000471300">
    <property type="component" value="Unassembled WGS sequence"/>
</dbReference>
<evidence type="ECO:0000313" key="16">
    <source>
        <dbReference type="EMBL" id="OQQ92408.1"/>
    </source>
</evidence>
<dbReference type="EMBL" id="CP020858">
    <property type="protein sequence ID" value="ARU20011.1"/>
    <property type="molecule type" value="Genomic_DNA"/>
</dbReference>
<evidence type="ECO:0000313" key="22">
    <source>
        <dbReference type="Proteomes" id="UP000094723"/>
    </source>
</evidence>
<dbReference type="InterPro" id="IPR007168">
    <property type="entry name" value="Phageshock_PspC_N"/>
</dbReference>
<reference evidence="23 24" key="4">
    <citation type="submission" date="2017-03" db="EMBL/GenBank/DDBJ databases">
        <title>Phylogenomics and comparative genomics of Lactobacillus salivarius, a mammalian gut commensal.</title>
        <authorList>
            <person name="Harris H.M."/>
        </authorList>
    </citation>
    <scope>NUCLEOTIDE SEQUENCE [LARGE SCALE GENOMIC DNA]</scope>
    <source>
        <strain evidence="17 23">AH4231</strain>
        <strain evidence="16 24">JCM 1047</strain>
    </source>
</reference>
<evidence type="ECO:0000313" key="10">
    <source>
        <dbReference type="EMBL" id="ARU20011.1"/>
    </source>
</evidence>
<dbReference type="EMBL" id="CP123971">
    <property type="protein sequence ID" value="WII28695.1"/>
    <property type="molecule type" value="Genomic_DNA"/>
</dbReference>
<keyword evidence="2" id="KW-1003">Cell membrane</keyword>
<dbReference type="EMBL" id="VSUB01000009">
    <property type="protein sequence ID" value="MYY65296.1"/>
    <property type="molecule type" value="Genomic_DNA"/>
</dbReference>
<evidence type="ECO:0000313" key="19">
    <source>
        <dbReference type="EMBL" id="PWG54961.1"/>
    </source>
</evidence>
<dbReference type="Proteomes" id="UP000192353">
    <property type="component" value="Unassembled WGS sequence"/>
</dbReference>
<evidence type="ECO:0000313" key="23">
    <source>
        <dbReference type="Proteomes" id="UP000192353"/>
    </source>
</evidence>
<evidence type="ECO:0000313" key="29">
    <source>
        <dbReference type="Proteomes" id="UP000471300"/>
    </source>
</evidence>
<dbReference type="KEGG" id="lsj:LSJ_0137"/>
<evidence type="ECO:0000256" key="2">
    <source>
        <dbReference type="ARBA" id="ARBA00022475"/>
    </source>
</evidence>
<dbReference type="Proteomes" id="UP000195378">
    <property type="component" value="Chromosome"/>
</dbReference>
<dbReference type="Proteomes" id="UP000029488">
    <property type="component" value="Chromosome"/>
</dbReference>
<evidence type="ECO:0000313" key="17">
    <source>
        <dbReference type="EMBL" id="OQR26186.1"/>
    </source>
</evidence>
<reference evidence="12" key="10">
    <citation type="submission" date="2023-02" db="EMBL/GenBank/DDBJ databases">
        <title>Draft Whole-Genome Sequences of competitive exclusion Lactobacillus salivarius strains for Poultry.</title>
        <authorList>
            <person name="Ma L.M."/>
            <person name="Lopez-Guerra N."/>
            <person name="Zhang G."/>
        </authorList>
    </citation>
    <scope>NUCLEOTIDE SEQUENCE</scope>
    <source>
        <strain evidence="12">Salm-9</strain>
    </source>
</reference>
<reference evidence="8 21" key="1">
    <citation type="journal article" date="2014" name="BMC Genomics">
        <title>Unusual genome complexity in Lactobacillus salivarius JCM1046.</title>
        <authorList>
            <person name="Raftis E.J."/>
            <person name="Forde B.M."/>
            <person name="Claesson M.J."/>
            <person name="O'Toole P.W."/>
        </authorList>
    </citation>
    <scope>NUCLEOTIDE SEQUENCE [LARGE SCALE GENOMIC DNA]</scope>
    <source>
        <strain evidence="8 21">JCM1046</strain>
    </source>
</reference>
<dbReference type="GO" id="GO:0005886">
    <property type="term" value="C:plasma membrane"/>
    <property type="evidence" value="ECO:0007669"/>
    <property type="project" value="UniProtKB-SubCell"/>
</dbReference>
<dbReference type="Proteomes" id="UP000218139">
    <property type="component" value="Unassembled WGS sequence"/>
</dbReference>
<protein>
    <submittedName>
        <fullName evidence="11">PspC domain-containing protein</fullName>
    </submittedName>
    <submittedName>
        <fullName evidence="8">Stress-responsive transcriptional regulator PspC</fullName>
    </submittedName>
</protein>
<dbReference type="Proteomes" id="UP000245607">
    <property type="component" value="Unassembled WGS sequence"/>
</dbReference>
<dbReference type="Proteomes" id="UP000192575">
    <property type="component" value="Unassembled WGS sequence"/>
</dbReference>
<evidence type="ECO:0000313" key="27">
    <source>
        <dbReference type="Proteomes" id="UP000245607"/>
    </source>
</evidence>
<dbReference type="Pfam" id="PF04024">
    <property type="entry name" value="PspC"/>
    <property type="match status" value="1"/>
</dbReference>
<dbReference type="Proteomes" id="UP001231316">
    <property type="component" value="Chromosome"/>
</dbReference>
<dbReference type="EMBL" id="VSTR01000003">
    <property type="protein sequence ID" value="MYY72802.1"/>
    <property type="molecule type" value="Genomic_DNA"/>
</dbReference>
<dbReference type="Proteomes" id="UP000470980">
    <property type="component" value="Unassembled WGS sequence"/>
</dbReference>
<dbReference type="EMBL" id="CP017107">
    <property type="protein sequence ID" value="AOO73050.1"/>
    <property type="molecule type" value="Genomic_DNA"/>
</dbReference>
<reference evidence="11" key="9">
    <citation type="submission" date="2021-09" db="EMBL/GenBank/DDBJ databases">
        <authorList>
            <person name="Gilroy R."/>
        </authorList>
    </citation>
    <scope>NUCLEOTIDE SEQUENCE</scope>
    <source>
        <strain evidence="11">CHK189-29639</strain>
    </source>
</reference>
<dbReference type="EMBL" id="CP007646">
    <property type="protein sequence ID" value="AIR09901.1"/>
    <property type="molecule type" value="Genomic_DNA"/>
</dbReference>
<evidence type="ECO:0000313" key="14">
    <source>
        <dbReference type="EMBL" id="MYY72802.1"/>
    </source>
</evidence>